<keyword evidence="3" id="KW-1185">Reference proteome</keyword>
<organism evidence="2 3">
    <name type="scientific">Aspergillus eucalypticola (strain CBS 122712 / IBT 29274)</name>
    <dbReference type="NCBI Taxonomy" id="1448314"/>
    <lineage>
        <taxon>Eukaryota</taxon>
        <taxon>Fungi</taxon>
        <taxon>Dikarya</taxon>
        <taxon>Ascomycota</taxon>
        <taxon>Pezizomycotina</taxon>
        <taxon>Eurotiomycetes</taxon>
        <taxon>Eurotiomycetidae</taxon>
        <taxon>Eurotiales</taxon>
        <taxon>Aspergillaceae</taxon>
        <taxon>Aspergillus</taxon>
        <taxon>Aspergillus subgen. Circumdati</taxon>
    </lineage>
</organism>
<comment type="caution">
    <text evidence="2">The sequence shown here is derived from an EMBL/GenBank/DDBJ whole genome shotgun (WGS) entry which is preliminary data.</text>
</comment>
<dbReference type="RefSeq" id="XP_025384153.1">
    <property type="nucleotide sequence ID" value="XM_025532031.1"/>
</dbReference>
<proteinExistence type="predicted"/>
<evidence type="ECO:0000259" key="1">
    <source>
        <dbReference type="Pfam" id="PF17107"/>
    </source>
</evidence>
<accession>A0A317UT79</accession>
<sequence>MLTSEVDIKRLFSGTISALQATQESSGSHTLENLPSVFGKVVKWIPTAQEFFESCKKHLSPAALDKGSLEDLGTALEVCKGKAIRLDEIFYLVIRSSDTSEEYQRVAKEDRLEDLMKAIFEHMIQLAKNPPFSEVVGSEVDRLEEGLRVLMAIPASLPGKRSSYSFHNSGDGWINVNTGTAPQNNNNSSGYQFNGLIHQLQFPK</sequence>
<dbReference type="VEuPathDB" id="FungiDB:BO83DRAFT_381647"/>
<reference evidence="2" key="1">
    <citation type="submission" date="2016-12" db="EMBL/GenBank/DDBJ databases">
        <title>The genomes of Aspergillus section Nigri reveals drivers in fungal speciation.</title>
        <authorList>
            <consortium name="DOE Joint Genome Institute"/>
            <person name="Vesth T.C."/>
            <person name="Nybo J."/>
            <person name="Theobald S."/>
            <person name="Brandl J."/>
            <person name="Frisvad J.C."/>
            <person name="Nielsen K.F."/>
            <person name="Lyhne E.K."/>
            <person name="Kogle M.E."/>
            <person name="Kuo A."/>
            <person name="Riley R."/>
            <person name="Clum A."/>
            <person name="Nolan M."/>
            <person name="Lipzen A."/>
            <person name="Salamov A."/>
            <person name="Henrissat B."/>
            <person name="Wiebenga A."/>
            <person name="De vries R.P."/>
            <person name="Grigoriev I.V."/>
            <person name="Mortensen U.H."/>
            <person name="Andersen M.R."/>
            <person name="Baker S.E."/>
        </authorList>
    </citation>
    <scope>NUCLEOTIDE SEQUENCE</scope>
    <source>
        <strain evidence="2">CBS 122712</strain>
    </source>
</reference>
<dbReference type="AlphaFoldDB" id="A0A317UT79"/>
<evidence type="ECO:0000313" key="3">
    <source>
        <dbReference type="Proteomes" id="UP000246171"/>
    </source>
</evidence>
<gene>
    <name evidence="2" type="ORF">BO83DRAFT_381647</name>
</gene>
<dbReference type="EMBL" id="MSFU01000029">
    <property type="protein sequence ID" value="PWY64835.1"/>
    <property type="molecule type" value="Genomic_DNA"/>
</dbReference>
<evidence type="ECO:0000313" key="2">
    <source>
        <dbReference type="EMBL" id="PWY64835.1"/>
    </source>
</evidence>
<dbReference type="Pfam" id="PF17107">
    <property type="entry name" value="SesA"/>
    <property type="match status" value="1"/>
</dbReference>
<feature type="domain" description="NACHT-NTPase and P-loop NTPases N-terminal" evidence="1">
    <location>
        <begin position="13"/>
        <end position="123"/>
    </location>
</feature>
<dbReference type="Proteomes" id="UP000246171">
    <property type="component" value="Unassembled WGS sequence"/>
</dbReference>
<name>A0A317UT79_ASPEC</name>
<protein>
    <recommendedName>
        <fullName evidence="1">NACHT-NTPase and P-loop NTPases N-terminal domain-containing protein</fullName>
    </recommendedName>
</protein>
<dbReference type="InterPro" id="IPR031352">
    <property type="entry name" value="SesA"/>
</dbReference>
<dbReference type="OrthoDB" id="674604at2759"/>
<dbReference type="GeneID" id="37053993"/>